<dbReference type="EMBL" id="JAPQKL010000001">
    <property type="protein sequence ID" value="KAJ5146482.1"/>
    <property type="molecule type" value="Genomic_DNA"/>
</dbReference>
<sequence>MEEANVDLTDPPDQKDDFSFPVLATADPRANEFRDRVRQYNAAFAFTSISYTPDQRVSGNYKPLMVAGELFHLYGPLEPSVQESGQEGISPAFAQLWLLEDQQATIPIQATMAL</sequence>
<dbReference type="GeneID" id="81400960"/>
<comment type="caution">
    <text evidence="1">The sequence shown here is derived from an EMBL/GenBank/DDBJ whole genome shotgun (WGS) entry which is preliminary data.</text>
</comment>
<dbReference type="OrthoDB" id="5366038at2759"/>
<dbReference type="Proteomes" id="UP001149079">
    <property type="component" value="Unassembled WGS sequence"/>
</dbReference>
<proteinExistence type="predicted"/>
<evidence type="ECO:0000313" key="2">
    <source>
        <dbReference type="Proteomes" id="UP001149079"/>
    </source>
</evidence>
<dbReference type="RefSeq" id="XP_056526956.1">
    <property type="nucleotide sequence ID" value="XM_056661790.1"/>
</dbReference>
<protein>
    <submittedName>
        <fullName evidence="1">Uncharacterized protein</fullName>
    </submittedName>
</protein>
<accession>A0A9W9HGI7</accession>
<dbReference type="AlphaFoldDB" id="A0A9W9HGI7"/>
<gene>
    <name evidence="1" type="ORF">N7515_001046</name>
</gene>
<keyword evidence="2" id="KW-1185">Reference proteome</keyword>
<evidence type="ECO:0000313" key="1">
    <source>
        <dbReference type="EMBL" id="KAJ5146482.1"/>
    </source>
</evidence>
<name>A0A9W9HGI7_9EURO</name>
<reference evidence="1" key="2">
    <citation type="journal article" date="2023" name="IMA Fungus">
        <title>Comparative genomic study of the Penicillium genus elucidates a diverse pangenome and 15 lateral gene transfer events.</title>
        <authorList>
            <person name="Petersen C."/>
            <person name="Sorensen T."/>
            <person name="Nielsen M.R."/>
            <person name="Sondergaard T.E."/>
            <person name="Sorensen J.L."/>
            <person name="Fitzpatrick D.A."/>
            <person name="Frisvad J.C."/>
            <person name="Nielsen K.L."/>
        </authorList>
    </citation>
    <scope>NUCLEOTIDE SEQUENCE</scope>
    <source>
        <strain evidence="1">IBT 22155</strain>
    </source>
</reference>
<organism evidence="1 2">
    <name type="scientific">Penicillium bovifimosum</name>
    <dbReference type="NCBI Taxonomy" id="126998"/>
    <lineage>
        <taxon>Eukaryota</taxon>
        <taxon>Fungi</taxon>
        <taxon>Dikarya</taxon>
        <taxon>Ascomycota</taxon>
        <taxon>Pezizomycotina</taxon>
        <taxon>Eurotiomycetes</taxon>
        <taxon>Eurotiomycetidae</taxon>
        <taxon>Eurotiales</taxon>
        <taxon>Aspergillaceae</taxon>
        <taxon>Penicillium</taxon>
    </lineage>
</organism>
<reference evidence="1" key="1">
    <citation type="submission" date="2022-11" db="EMBL/GenBank/DDBJ databases">
        <authorList>
            <person name="Petersen C."/>
        </authorList>
    </citation>
    <scope>NUCLEOTIDE SEQUENCE</scope>
    <source>
        <strain evidence="1">IBT 22155</strain>
    </source>
</reference>